<gene>
    <name evidence="1" type="ORF">L3Q82_004948</name>
</gene>
<dbReference type="Proteomes" id="UP000831701">
    <property type="component" value="Chromosome 22"/>
</dbReference>
<evidence type="ECO:0000313" key="2">
    <source>
        <dbReference type="Proteomes" id="UP000831701"/>
    </source>
</evidence>
<protein>
    <submittedName>
        <fullName evidence="1">Uncharacterized protein</fullName>
    </submittedName>
</protein>
<dbReference type="EMBL" id="CM041552">
    <property type="protein sequence ID" value="KAI3353707.1"/>
    <property type="molecule type" value="Genomic_DNA"/>
</dbReference>
<comment type="caution">
    <text evidence="1">The sequence shown here is derived from an EMBL/GenBank/DDBJ whole genome shotgun (WGS) entry which is preliminary data.</text>
</comment>
<keyword evidence="2" id="KW-1185">Reference proteome</keyword>
<accession>A0ACB8VFM8</accession>
<evidence type="ECO:0000313" key="1">
    <source>
        <dbReference type="EMBL" id="KAI3353707.1"/>
    </source>
</evidence>
<organism evidence="1 2">
    <name type="scientific">Scortum barcoo</name>
    <name type="common">barcoo grunter</name>
    <dbReference type="NCBI Taxonomy" id="214431"/>
    <lineage>
        <taxon>Eukaryota</taxon>
        <taxon>Metazoa</taxon>
        <taxon>Chordata</taxon>
        <taxon>Craniata</taxon>
        <taxon>Vertebrata</taxon>
        <taxon>Euteleostomi</taxon>
        <taxon>Actinopterygii</taxon>
        <taxon>Neopterygii</taxon>
        <taxon>Teleostei</taxon>
        <taxon>Neoteleostei</taxon>
        <taxon>Acanthomorphata</taxon>
        <taxon>Eupercaria</taxon>
        <taxon>Centrarchiformes</taxon>
        <taxon>Terapontoidei</taxon>
        <taxon>Terapontidae</taxon>
        <taxon>Scortum</taxon>
    </lineage>
</organism>
<reference evidence="1" key="1">
    <citation type="submission" date="2022-04" db="EMBL/GenBank/DDBJ databases">
        <title>Jade perch genome.</title>
        <authorList>
            <person name="Chao B."/>
        </authorList>
    </citation>
    <scope>NUCLEOTIDE SEQUENCE</scope>
    <source>
        <strain evidence="1">CB-2022</strain>
    </source>
</reference>
<sequence>MELQASVTSQINHLAGQLHQVLAHLETAPSGTPSAESPAAVADMNSAASTSLRLAAPEKFSGNIDLPQDLEAIKVTAIRVDNRAGEGAASDSKPFPQPPGVLYMASTLDAFIFHVTRFSKDSTTTMSIGRKPMQLGRTNISPETETEQRWLREGCSFHC</sequence>
<name>A0ACB8VFM8_9TELE</name>
<proteinExistence type="predicted"/>